<evidence type="ECO:0000313" key="6">
    <source>
        <dbReference type="Proteomes" id="UP001055115"/>
    </source>
</evidence>
<protein>
    <submittedName>
        <fullName evidence="5">PXMP2/4 family protein 3</fullName>
    </submittedName>
</protein>
<dbReference type="GO" id="GO:0005769">
    <property type="term" value="C:early endosome"/>
    <property type="evidence" value="ECO:0007669"/>
    <property type="project" value="TreeGrafter"/>
</dbReference>
<feature type="compositionally biased region" description="Polar residues" evidence="3">
    <location>
        <begin position="21"/>
        <end position="31"/>
    </location>
</feature>
<organism evidence="5 6">
    <name type="scientific">Colletotrichum spaethianum</name>
    <dbReference type="NCBI Taxonomy" id="700344"/>
    <lineage>
        <taxon>Eukaryota</taxon>
        <taxon>Fungi</taxon>
        <taxon>Dikarya</taxon>
        <taxon>Ascomycota</taxon>
        <taxon>Pezizomycotina</taxon>
        <taxon>Sordariomycetes</taxon>
        <taxon>Hypocreomycetidae</taxon>
        <taxon>Glomerellales</taxon>
        <taxon>Glomerellaceae</taxon>
        <taxon>Colletotrichum</taxon>
        <taxon>Colletotrichum spaethianum species complex</taxon>
    </lineage>
</organism>
<comment type="subcellular location">
    <subcellularLocation>
        <location evidence="1">Cytoplasm</location>
    </subcellularLocation>
</comment>
<dbReference type="Proteomes" id="UP001055115">
    <property type="component" value="Unassembled WGS sequence"/>
</dbReference>
<dbReference type="GO" id="GO:0035091">
    <property type="term" value="F:phosphatidylinositol binding"/>
    <property type="evidence" value="ECO:0007669"/>
    <property type="project" value="TreeGrafter"/>
</dbReference>
<dbReference type="InterPro" id="IPR003114">
    <property type="entry name" value="Phox_assoc"/>
</dbReference>
<comment type="caution">
    <text evidence="5">The sequence shown here is derived from an EMBL/GenBank/DDBJ whole genome shotgun (WGS) entry which is preliminary data.</text>
</comment>
<dbReference type="Pfam" id="PF02194">
    <property type="entry name" value="PXA"/>
    <property type="match status" value="2"/>
</dbReference>
<dbReference type="GO" id="GO:0005770">
    <property type="term" value="C:late endosome"/>
    <property type="evidence" value="ECO:0007669"/>
    <property type="project" value="TreeGrafter"/>
</dbReference>
<evidence type="ECO:0000256" key="2">
    <source>
        <dbReference type="ARBA" id="ARBA00022490"/>
    </source>
</evidence>
<dbReference type="GeneID" id="73324901"/>
<accession>A0AA37L8R6</accession>
<feature type="domain" description="PXA" evidence="4">
    <location>
        <begin position="103"/>
        <end position="253"/>
    </location>
</feature>
<dbReference type="PANTHER" id="PTHR22999:SF23">
    <property type="entry name" value="SORTING NEXIN-16"/>
    <property type="match status" value="1"/>
</dbReference>
<feature type="compositionally biased region" description="Basic and acidic residues" evidence="3">
    <location>
        <begin position="321"/>
        <end position="332"/>
    </location>
</feature>
<dbReference type="AlphaFoldDB" id="A0AA37L8R6"/>
<evidence type="ECO:0000256" key="3">
    <source>
        <dbReference type="SAM" id="MobiDB-lite"/>
    </source>
</evidence>
<name>A0AA37L8R6_9PEZI</name>
<dbReference type="SMART" id="SM00313">
    <property type="entry name" value="PXA"/>
    <property type="match status" value="1"/>
</dbReference>
<feature type="region of interest" description="Disordered" evidence="3">
    <location>
        <begin position="1"/>
        <end position="60"/>
    </location>
</feature>
<feature type="region of interest" description="Disordered" evidence="3">
    <location>
        <begin position="317"/>
        <end position="352"/>
    </location>
</feature>
<dbReference type="GO" id="GO:0045022">
    <property type="term" value="P:early endosome to late endosome transport"/>
    <property type="evidence" value="ECO:0007669"/>
    <property type="project" value="TreeGrafter"/>
</dbReference>
<sequence>MAAVATPRAPTPRPKAPATVSFSTDAASTIPTPLPTPGADRIRPPLQGNPSARRSARPAPTDFLSDKATAAFIRRVLCSKHLAERGRATPAPIEELLPPLTSRNDVDLQLYALIAVILREYVQAWYSKITPDDTFVDEIVQIIAHCTRALEQRLRKVDLESLLFDELPDLLDRHILEDPSSVAAQKGNEAIYRQLLVHGVLAVLLPTEDLENDCLTSLVGQIFSELIIGNVLANRLSQPWLIYECLIILTRVLDKGKSGPIEEGAADSLRAGSTSAGPKLARRSWSVQGAFWSLVQWSFLAFTSIRLLITTLAMSSSLPPRSDRDLNEEHEATGQISNSKTPNPATSSNEARPVKTPIATFKLWTCISDLIEMDTRMPWLSGMLSMLQLGAMKGPGRVAGLNGAMDR</sequence>
<evidence type="ECO:0000256" key="1">
    <source>
        <dbReference type="ARBA" id="ARBA00004496"/>
    </source>
</evidence>
<dbReference type="RefSeq" id="XP_049126268.1">
    <property type="nucleotide sequence ID" value="XM_049270311.1"/>
</dbReference>
<feature type="compositionally biased region" description="Polar residues" evidence="3">
    <location>
        <begin position="334"/>
        <end position="350"/>
    </location>
</feature>
<proteinExistence type="predicted"/>
<evidence type="ECO:0000259" key="4">
    <source>
        <dbReference type="PROSITE" id="PS51207"/>
    </source>
</evidence>
<dbReference type="PANTHER" id="PTHR22999">
    <property type="entry name" value="PX SERINE/THREONINE KINASE PXK"/>
    <property type="match status" value="1"/>
</dbReference>
<dbReference type="InterPro" id="IPR051837">
    <property type="entry name" value="SortingNexin/PXDomain-PKLike"/>
</dbReference>
<dbReference type="EMBL" id="BQXU01000008">
    <property type="protein sequence ID" value="GKT43918.1"/>
    <property type="molecule type" value="Genomic_DNA"/>
</dbReference>
<dbReference type="PROSITE" id="PS51207">
    <property type="entry name" value="PXA"/>
    <property type="match status" value="1"/>
</dbReference>
<evidence type="ECO:0000313" key="5">
    <source>
        <dbReference type="EMBL" id="GKT43918.1"/>
    </source>
</evidence>
<gene>
    <name evidence="5" type="ORF">ColSpa_04099</name>
</gene>
<reference evidence="5 6" key="1">
    <citation type="submission" date="2022-03" db="EMBL/GenBank/DDBJ databases">
        <title>Genome data of Colletotrichum spp.</title>
        <authorList>
            <person name="Utami Y.D."/>
            <person name="Hiruma K."/>
        </authorList>
    </citation>
    <scope>NUCLEOTIDE SEQUENCE [LARGE SCALE GENOMIC DNA]</scope>
    <source>
        <strain evidence="5 6">MAFF 239500</strain>
    </source>
</reference>
<keyword evidence="6" id="KW-1185">Reference proteome</keyword>
<keyword evidence="2" id="KW-0963">Cytoplasm</keyword>